<dbReference type="InterPro" id="IPR002300">
    <property type="entry name" value="aa-tRNA-synth_Ia"/>
</dbReference>
<accession>A0A1F7GIT4</accession>
<evidence type="ECO:0000313" key="11">
    <source>
        <dbReference type="EMBL" id="OGK18811.1"/>
    </source>
</evidence>
<evidence type="ECO:0000256" key="6">
    <source>
        <dbReference type="ARBA" id="ARBA00022917"/>
    </source>
</evidence>
<dbReference type="Pfam" id="PF08264">
    <property type="entry name" value="Anticodon_1"/>
    <property type="match status" value="1"/>
</dbReference>
<feature type="domain" description="Aminoacyl-tRNA synthetase class Ia" evidence="9">
    <location>
        <begin position="422"/>
        <end position="497"/>
    </location>
</feature>
<dbReference type="PRINTS" id="PR00985">
    <property type="entry name" value="TRNASYNTHLEU"/>
</dbReference>
<dbReference type="InterPro" id="IPR009080">
    <property type="entry name" value="tRNAsynth_Ia_anticodon-bd"/>
</dbReference>
<keyword evidence="5" id="KW-0067">ATP-binding</keyword>
<dbReference type="InterPro" id="IPR014729">
    <property type="entry name" value="Rossmann-like_a/b/a_fold"/>
</dbReference>
<dbReference type="InterPro" id="IPR002302">
    <property type="entry name" value="Leu-tRNA-ligase"/>
</dbReference>
<dbReference type="GO" id="GO:0006429">
    <property type="term" value="P:leucyl-tRNA aminoacylation"/>
    <property type="evidence" value="ECO:0007669"/>
    <property type="project" value="InterPro"/>
</dbReference>
<feature type="domain" description="Methionyl/Valyl/Leucyl/Isoleucyl-tRNA synthetase anticodon-binding" evidence="10">
    <location>
        <begin position="532"/>
        <end position="643"/>
    </location>
</feature>
<keyword evidence="3" id="KW-0436">Ligase</keyword>
<proteinExistence type="inferred from homology"/>
<dbReference type="AlphaFoldDB" id="A0A1F7GIT4"/>
<evidence type="ECO:0000256" key="2">
    <source>
        <dbReference type="ARBA" id="ARBA00013164"/>
    </source>
</evidence>
<evidence type="ECO:0000256" key="3">
    <source>
        <dbReference type="ARBA" id="ARBA00022598"/>
    </source>
</evidence>
<keyword evidence="7" id="KW-0030">Aminoacyl-tRNA synthetase</keyword>
<dbReference type="CDD" id="cd07958">
    <property type="entry name" value="Anticodon_Ia_Leu_BEm"/>
    <property type="match status" value="1"/>
</dbReference>
<dbReference type="Proteomes" id="UP000176850">
    <property type="component" value="Unassembled WGS sequence"/>
</dbReference>
<dbReference type="EC" id="6.1.1.4" evidence="2"/>
<dbReference type="Gene3D" id="1.10.730.10">
    <property type="entry name" value="Isoleucyl-tRNA Synthetase, Domain 1"/>
    <property type="match status" value="1"/>
</dbReference>
<feature type="domain" description="Aminoacyl-tRNA synthetase class Ia" evidence="9">
    <location>
        <begin position="14"/>
        <end position="295"/>
    </location>
</feature>
<dbReference type="PANTHER" id="PTHR43740">
    <property type="entry name" value="LEUCYL-TRNA SYNTHETASE"/>
    <property type="match status" value="1"/>
</dbReference>
<evidence type="ECO:0000256" key="1">
    <source>
        <dbReference type="ARBA" id="ARBA00005594"/>
    </source>
</evidence>
<evidence type="ECO:0000256" key="8">
    <source>
        <dbReference type="ARBA" id="ARBA00047469"/>
    </source>
</evidence>
<protein>
    <recommendedName>
        <fullName evidence="2">leucine--tRNA ligase</fullName>
        <ecNumber evidence="2">6.1.1.4</ecNumber>
    </recommendedName>
</protein>
<comment type="similarity">
    <text evidence="1">Belongs to the class-I aminoacyl-tRNA synthetase family.</text>
</comment>
<dbReference type="EMBL" id="MFZH01000024">
    <property type="protein sequence ID" value="OGK18811.1"/>
    <property type="molecule type" value="Genomic_DNA"/>
</dbReference>
<evidence type="ECO:0000259" key="9">
    <source>
        <dbReference type="Pfam" id="PF00133"/>
    </source>
</evidence>
<name>A0A1F7GIT4_9BACT</name>
<keyword evidence="4" id="KW-0547">Nucleotide-binding</keyword>
<dbReference type="GO" id="GO:0004823">
    <property type="term" value="F:leucine-tRNA ligase activity"/>
    <property type="evidence" value="ECO:0007669"/>
    <property type="project" value="UniProtKB-EC"/>
</dbReference>
<reference evidence="11 12" key="1">
    <citation type="journal article" date="2016" name="Nat. Commun.">
        <title>Thousands of microbial genomes shed light on interconnected biogeochemical processes in an aquifer system.</title>
        <authorList>
            <person name="Anantharaman K."/>
            <person name="Brown C.T."/>
            <person name="Hug L.A."/>
            <person name="Sharon I."/>
            <person name="Castelle C.J."/>
            <person name="Probst A.J."/>
            <person name="Thomas B.C."/>
            <person name="Singh A."/>
            <person name="Wilkins M.J."/>
            <person name="Karaoz U."/>
            <person name="Brodie E.L."/>
            <person name="Williams K.H."/>
            <person name="Hubbard S.S."/>
            <person name="Banfield J.F."/>
        </authorList>
    </citation>
    <scope>NUCLEOTIDE SEQUENCE [LARGE SCALE GENOMIC DNA]</scope>
</reference>
<dbReference type="PANTHER" id="PTHR43740:SF2">
    <property type="entry name" value="LEUCINE--TRNA LIGASE, MITOCHONDRIAL"/>
    <property type="match status" value="1"/>
</dbReference>
<gene>
    <name evidence="11" type="ORF">A2799_02015</name>
</gene>
<dbReference type="Gene3D" id="3.10.20.590">
    <property type="match status" value="1"/>
</dbReference>
<evidence type="ECO:0000313" key="12">
    <source>
        <dbReference type="Proteomes" id="UP000176850"/>
    </source>
</evidence>
<comment type="caution">
    <text evidence="11">The sequence shown here is derived from an EMBL/GenBank/DDBJ whole genome shotgun (WGS) entry which is preliminary data.</text>
</comment>
<keyword evidence="6" id="KW-0648">Protein biosynthesis</keyword>
<dbReference type="Gene3D" id="3.40.50.620">
    <property type="entry name" value="HUPs"/>
    <property type="match status" value="2"/>
</dbReference>
<sequence length="682" mass="78949">MNRKYTPKDIEPKIAQSWDDENIYKSIPPISQTPPPPNPKKAYILVMFPYPSGEGLHTGHARVYTGTDVLARFFRMKGKSVLHPMGFDAFGLPAENAAIKLQKNPIDMVPENIANFKRQMKLLGLSYDWSREFSTTDPEYYKWTQWLFIQFFKMGLLHKKETPIFYCPNCKTGLAQEEVLEDGTHERCGTAVEERNLPQWIFRITKYADRLLDDLEGLDWPAGILQMQKNWIGKKVGKSGESTYHLRDWIFSRQRYWGEPIPMIFCDKCAEKKINYWEGDRSRGVDHNNNEVEQMISGFVDEVKDDLYGWFPVEEKDLPLKLPYVKSYMPTESGQSPLSQIEEFVHTTCPHCGSDARRETDTMPNWAGSNWYFLYFGRQHDKTRPPSLQNWKTEIGDPSAQWLPVDWYLGGAEHAVLHLLYARFWVKAMKDIGLVSFSEPFAKLRSVGMVLASDNRKMSKSLGNVVNPDDVVSEYGADTLRVYEMFMAPFGQEVAWSESAIQGAYRFLQRIWQIFISSDSITENQDEENFELVAELQSTISRIESDITNVKFNTSISTMMEFINLWEKKKLSRQSSAKFLQILAPFAPFMTDYLWREILKNKESIHISTWPSVDKSVISIKKVTITIQVNGKMRGVISFENGDVEEKEAIEEALKLENVKKYVVDDTYKVIYVKERVLNFVV</sequence>
<evidence type="ECO:0000256" key="4">
    <source>
        <dbReference type="ARBA" id="ARBA00022741"/>
    </source>
</evidence>
<evidence type="ECO:0000256" key="5">
    <source>
        <dbReference type="ARBA" id="ARBA00022840"/>
    </source>
</evidence>
<evidence type="ECO:0000256" key="7">
    <source>
        <dbReference type="ARBA" id="ARBA00023146"/>
    </source>
</evidence>
<dbReference type="InterPro" id="IPR013155">
    <property type="entry name" value="M/V/L/I-tRNA-synth_anticd-bd"/>
</dbReference>
<dbReference type="GO" id="GO:0005524">
    <property type="term" value="F:ATP binding"/>
    <property type="evidence" value="ECO:0007669"/>
    <property type="project" value="UniProtKB-KW"/>
</dbReference>
<comment type="catalytic activity">
    <reaction evidence="8">
        <text>tRNA(Leu) + L-leucine + ATP = L-leucyl-tRNA(Leu) + AMP + diphosphate</text>
        <dbReference type="Rhea" id="RHEA:11688"/>
        <dbReference type="Rhea" id="RHEA-COMP:9613"/>
        <dbReference type="Rhea" id="RHEA-COMP:9622"/>
        <dbReference type="ChEBI" id="CHEBI:30616"/>
        <dbReference type="ChEBI" id="CHEBI:33019"/>
        <dbReference type="ChEBI" id="CHEBI:57427"/>
        <dbReference type="ChEBI" id="CHEBI:78442"/>
        <dbReference type="ChEBI" id="CHEBI:78494"/>
        <dbReference type="ChEBI" id="CHEBI:456215"/>
        <dbReference type="EC" id="6.1.1.4"/>
    </reaction>
</comment>
<dbReference type="SUPFAM" id="SSF47323">
    <property type="entry name" value="Anticodon-binding domain of a subclass of class I aminoacyl-tRNA synthetases"/>
    <property type="match status" value="1"/>
</dbReference>
<organism evidence="11 12">
    <name type="scientific">Candidatus Roizmanbacteria bacterium RIFCSPHIGHO2_01_FULL_39_24</name>
    <dbReference type="NCBI Taxonomy" id="1802032"/>
    <lineage>
        <taxon>Bacteria</taxon>
        <taxon>Candidatus Roizmaniibacteriota</taxon>
    </lineage>
</organism>
<dbReference type="FunFam" id="1.10.730.10:FF:000002">
    <property type="entry name" value="Leucine--tRNA ligase"/>
    <property type="match status" value="1"/>
</dbReference>
<dbReference type="GO" id="GO:0005829">
    <property type="term" value="C:cytosol"/>
    <property type="evidence" value="ECO:0007669"/>
    <property type="project" value="TreeGrafter"/>
</dbReference>
<dbReference type="FunFam" id="3.40.50.620:FF:000003">
    <property type="entry name" value="Leucine--tRNA ligase"/>
    <property type="match status" value="1"/>
</dbReference>
<dbReference type="CDD" id="cd00812">
    <property type="entry name" value="LeuRS_core"/>
    <property type="match status" value="1"/>
</dbReference>
<dbReference type="Pfam" id="PF00133">
    <property type="entry name" value="tRNA-synt_1"/>
    <property type="match status" value="2"/>
</dbReference>
<evidence type="ECO:0000259" key="10">
    <source>
        <dbReference type="Pfam" id="PF08264"/>
    </source>
</evidence>
<dbReference type="SUPFAM" id="SSF52374">
    <property type="entry name" value="Nucleotidylyl transferase"/>
    <property type="match status" value="1"/>
</dbReference>